<keyword evidence="1" id="KW-0812">Transmembrane</keyword>
<organism evidence="2 3">
    <name type="scientific">Cellulomonas alba</name>
    <dbReference type="NCBI Taxonomy" id="3053467"/>
    <lineage>
        <taxon>Bacteria</taxon>
        <taxon>Bacillati</taxon>
        <taxon>Actinomycetota</taxon>
        <taxon>Actinomycetes</taxon>
        <taxon>Micrococcales</taxon>
        <taxon>Cellulomonadaceae</taxon>
        <taxon>Cellulomonas</taxon>
    </lineage>
</organism>
<gene>
    <name evidence="2" type="ORF">QRT04_10990</name>
</gene>
<feature type="transmembrane region" description="Helical" evidence="1">
    <location>
        <begin position="73"/>
        <end position="91"/>
    </location>
</feature>
<keyword evidence="1" id="KW-0472">Membrane</keyword>
<keyword evidence="3" id="KW-1185">Reference proteome</keyword>
<dbReference type="RefSeq" id="WP_289455277.1">
    <property type="nucleotide sequence ID" value="NZ_JAUCGQ010000001.1"/>
</dbReference>
<evidence type="ECO:0000313" key="3">
    <source>
        <dbReference type="Proteomes" id="UP001529338"/>
    </source>
</evidence>
<feature type="transmembrane region" description="Helical" evidence="1">
    <location>
        <begin position="315"/>
        <end position="335"/>
    </location>
</feature>
<feature type="transmembrane region" description="Helical" evidence="1">
    <location>
        <begin position="223"/>
        <end position="242"/>
    </location>
</feature>
<accession>A0ABT7SH00</accession>
<proteinExistence type="predicted"/>
<dbReference type="EMBL" id="JAUCGQ010000001">
    <property type="protein sequence ID" value="MDM7855455.1"/>
    <property type="molecule type" value="Genomic_DNA"/>
</dbReference>
<keyword evidence="1" id="KW-1133">Transmembrane helix</keyword>
<evidence type="ECO:0000256" key="1">
    <source>
        <dbReference type="SAM" id="Phobius"/>
    </source>
</evidence>
<comment type="caution">
    <text evidence="2">The sequence shown here is derived from an EMBL/GenBank/DDBJ whole genome shotgun (WGS) entry which is preliminary data.</text>
</comment>
<feature type="transmembrane region" description="Helical" evidence="1">
    <location>
        <begin position="112"/>
        <end position="131"/>
    </location>
</feature>
<feature type="transmembrane region" description="Helical" evidence="1">
    <location>
        <begin position="189"/>
        <end position="211"/>
    </location>
</feature>
<dbReference type="Proteomes" id="UP001529338">
    <property type="component" value="Unassembled WGS sequence"/>
</dbReference>
<name>A0ABT7SH00_9CELL</name>
<evidence type="ECO:0000313" key="2">
    <source>
        <dbReference type="EMBL" id="MDM7855455.1"/>
    </source>
</evidence>
<feature type="transmembrane region" description="Helical" evidence="1">
    <location>
        <begin position="151"/>
        <end position="169"/>
    </location>
</feature>
<reference evidence="2 3" key="1">
    <citation type="submission" date="2023-06" db="EMBL/GenBank/DDBJ databases">
        <title>Cellulomonas sp. MW4 Whole genome sequence.</title>
        <authorList>
            <person name="Park S."/>
        </authorList>
    </citation>
    <scope>NUCLEOTIDE SEQUENCE [LARGE SCALE GENOMIC DNA]</scope>
    <source>
        <strain evidence="2 3">MW4</strain>
    </source>
</reference>
<feature type="transmembrane region" description="Helical" evidence="1">
    <location>
        <begin position="12"/>
        <end position="33"/>
    </location>
</feature>
<feature type="transmembrane region" description="Helical" evidence="1">
    <location>
        <begin position="45"/>
        <end position="67"/>
    </location>
</feature>
<feature type="transmembrane region" description="Helical" evidence="1">
    <location>
        <begin position="254"/>
        <end position="273"/>
    </location>
</feature>
<feature type="transmembrane region" description="Helical" evidence="1">
    <location>
        <begin position="285"/>
        <end position="303"/>
    </location>
</feature>
<sequence length="336" mass="34798">MAGLVILASRPSAGLAVVVATCFAAGFVALSILGAQTARVMNQRGLMIMSSLGQALLPLTWLLAGWLGASAHVANELLAAGAALGCGLLVWHERRRLVSPVAAIRSAEGRTIRSALLLIPHLVLFAAFTQGMRLQAVGHASPERVAAAHDVMLIITIGATLAGSIHAFMTVKIQAAPDGLVDERVRVNAFVYGAMAVVCAVGTVVAMAWLAPHAMSNFPDLGPASVAALALVLPSILTYYALSGLAMRDSRAVVLLVTSATTVAAYYVTASIWPTTSAADASIEYGLSSLVLPLVLFSILMATARGQARGRIVRLSRACAVGYVPALALGVVAWVR</sequence>
<protein>
    <submittedName>
        <fullName evidence="2">Uncharacterized protein</fullName>
    </submittedName>
</protein>